<gene>
    <name evidence="3" type="ORF">GFSPODELE1_LOCUS2003</name>
</gene>
<proteinExistence type="predicted"/>
<dbReference type="Proteomes" id="UP001497453">
    <property type="component" value="Chromosome 10"/>
</dbReference>
<feature type="compositionally biased region" description="Basic and acidic residues" evidence="1">
    <location>
        <begin position="400"/>
        <end position="422"/>
    </location>
</feature>
<keyword evidence="4" id="KW-1185">Reference proteome</keyword>
<sequence>MSSSLNSVLFRRSAFDPVRSQWQNPNDILSILMIIGGEIVQRAVAQLAGHPSCFTPVAFSFGWVGYSLNAVLLAIGEGSLMPDPDCSCILVNAKSGYARRNDSWVLGRLIRDHSARSPDHALTISLFKTDITKRPGVPTCDWVYYTGIATMIIQLGIAVIPGAVDHDWNTLIITVGGTVLALLGGALPQWRNEKWVCRRLRPGDKEVVCITRGNGFKDVVVIVSEGEGQLRLEDLAAPRHPHPRFIVIVTSVLFVLWIALLLTVAGLQNHAWYMFAIGSLGMLQNGLAAGLRRSPSSSGIHLIPLTDNNVVHDTKVFSTLVKAEKIERHVGLSLLPVFFPGGLRRNEKRWRDKRLAEYAKPDSEKIKTDDKPDRGAAAEHEMLYCEGIAELDGREVVEHETAHNEENTKLHSREVAEHKGLDSQEGTADETKGGEGQPETGMPDNTEHEKLNSEDIPAHENPDRQEITERAQPGGNSGSDKGSQAASTLVSDSPPRSTRAPTPELTSAPSARDESPVVP</sequence>
<keyword evidence="2" id="KW-0812">Transmembrane</keyword>
<evidence type="ECO:0000313" key="4">
    <source>
        <dbReference type="Proteomes" id="UP001497453"/>
    </source>
</evidence>
<feature type="region of interest" description="Disordered" evidence="1">
    <location>
        <begin position="400"/>
        <end position="519"/>
    </location>
</feature>
<evidence type="ECO:0000256" key="2">
    <source>
        <dbReference type="SAM" id="Phobius"/>
    </source>
</evidence>
<feature type="compositionally biased region" description="Basic and acidic residues" evidence="1">
    <location>
        <begin position="445"/>
        <end position="469"/>
    </location>
</feature>
<feature type="transmembrane region" description="Helical" evidence="2">
    <location>
        <begin position="170"/>
        <end position="190"/>
    </location>
</feature>
<feature type="transmembrane region" description="Helical" evidence="2">
    <location>
        <begin position="142"/>
        <end position="164"/>
    </location>
</feature>
<evidence type="ECO:0000256" key="1">
    <source>
        <dbReference type="SAM" id="MobiDB-lite"/>
    </source>
</evidence>
<accession>A0ABP1CR12</accession>
<protein>
    <submittedName>
        <fullName evidence="3">Uncharacterized protein</fullName>
    </submittedName>
</protein>
<keyword evidence="2" id="KW-0472">Membrane</keyword>
<evidence type="ECO:0000313" key="3">
    <source>
        <dbReference type="EMBL" id="CAL1698115.1"/>
    </source>
</evidence>
<feature type="compositionally biased region" description="Polar residues" evidence="1">
    <location>
        <begin position="478"/>
        <end position="509"/>
    </location>
</feature>
<feature type="transmembrane region" description="Helical" evidence="2">
    <location>
        <begin position="245"/>
        <end position="265"/>
    </location>
</feature>
<keyword evidence="2" id="KW-1133">Transmembrane helix</keyword>
<name>A0ABP1CR12_9APHY</name>
<organism evidence="3 4">
    <name type="scientific">Somion occarium</name>
    <dbReference type="NCBI Taxonomy" id="3059160"/>
    <lineage>
        <taxon>Eukaryota</taxon>
        <taxon>Fungi</taxon>
        <taxon>Dikarya</taxon>
        <taxon>Basidiomycota</taxon>
        <taxon>Agaricomycotina</taxon>
        <taxon>Agaricomycetes</taxon>
        <taxon>Polyporales</taxon>
        <taxon>Cerrenaceae</taxon>
        <taxon>Somion</taxon>
    </lineage>
</organism>
<dbReference type="EMBL" id="OZ037953">
    <property type="protein sequence ID" value="CAL1698115.1"/>
    <property type="molecule type" value="Genomic_DNA"/>
</dbReference>
<reference evidence="4" key="1">
    <citation type="submission" date="2024-04" db="EMBL/GenBank/DDBJ databases">
        <authorList>
            <person name="Shaw F."/>
            <person name="Minotto A."/>
        </authorList>
    </citation>
    <scope>NUCLEOTIDE SEQUENCE [LARGE SCALE GENOMIC DNA]</scope>
</reference>